<feature type="region of interest" description="Disordered" evidence="1">
    <location>
        <begin position="85"/>
        <end position="125"/>
    </location>
</feature>
<feature type="compositionally biased region" description="Low complexity" evidence="1">
    <location>
        <begin position="105"/>
        <end position="119"/>
    </location>
</feature>
<accession>A0A9P8CXE0</accession>
<name>A0A9P8CXE0_MORAP</name>
<dbReference type="Proteomes" id="UP000717515">
    <property type="component" value="Unassembled WGS sequence"/>
</dbReference>
<evidence type="ECO:0000313" key="2">
    <source>
        <dbReference type="EMBL" id="KAG9322179.1"/>
    </source>
</evidence>
<feature type="compositionally biased region" description="Acidic residues" evidence="1">
    <location>
        <begin position="335"/>
        <end position="347"/>
    </location>
</feature>
<gene>
    <name evidence="2" type="ORF">KVV02_002614</name>
</gene>
<proteinExistence type="predicted"/>
<feature type="region of interest" description="Disordered" evidence="1">
    <location>
        <begin position="306"/>
        <end position="364"/>
    </location>
</feature>
<feature type="compositionally biased region" description="Low complexity" evidence="1">
    <location>
        <begin position="306"/>
        <end position="318"/>
    </location>
</feature>
<evidence type="ECO:0000313" key="3">
    <source>
        <dbReference type="Proteomes" id="UP000717515"/>
    </source>
</evidence>
<organism evidence="2 3">
    <name type="scientific">Mortierella alpina</name>
    <name type="common">Oleaginous fungus</name>
    <name type="synonym">Mortierella renispora</name>
    <dbReference type="NCBI Taxonomy" id="64518"/>
    <lineage>
        <taxon>Eukaryota</taxon>
        <taxon>Fungi</taxon>
        <taxon>Fungi incertae sedis</taxon>
        <taxon>Mucoromycota</taxon>
        <taxon>Mortierellomycotina</taxon>
        <taxon>Mortierellomycetes</taxon>
        <taxon>Mortierellales</taxon>
        <taxon>Mortierellaceae</taxon>
        <taxon>Mortierella</taxon>
    </lineage>
</organism>
<dbReference type="EMBL" id="JAIFTL010000161">
    <property type="protein sequence ID" value="KAG9322179.1"/>
    <property type="molecule type" value="Genomic_DNA"/>
</dbReference>
<feature type="region of interest" description="Disordered" evidence="1">
    <location>
        <begin position="550"/>
        <end position="570"/>
    </location>
</feature>
<comment type="caution">
    <text evidence="2">The sequence shown here is derived from an EMBL/GenBank/DDBJ whole genome shotgun (WGS) entry which is preliminary data.</text>
</comment>
<feature type="region of interest" description="Disordered" evidence="1">
    <location>
        <begin position="268"/>
        <end position="290"/>
    </location>
</feature>
<protein>
    <submittedName>
        <fullName evidence="2">Uncharacterized protein</fullName>
    </submittedName>
</protein>
<evidence type="ECO:0000256" key="1">
    <source>
        <dbReference type="SAM" id="MobiDB-lite"/>
    </source>
</evidence>
<feature type="compositionally biased region" description="Polar residues" evidence="1">
    <location>
        <begin position="557"/>
        <end position="566"/>
    </location>
</feature>
<reference evidence="2" key="1">
    <citation type="submission" date="2021-07" db="EMBL/GenBank/DDBJ databases">
        <title>Draft genome of Mortierella alpina, strain LL118, isolated from an aspen leaf litter sample.</title>
        <authorList>
            <person name="Yang S."/>
            <person name="Vinatzer B.A."/>
        </authorList>
    </citation>
    <scope>NUCLEOTIDE SEQUENCE</scope>
    <source>
        <strain evidence="2">LL118</strain>
    </source>
</reference>
<feature type="compositionally biased region" description="Polar residues" evidence="1">
    <location>
        <begin position="278"/>
        <end position="287"/>
    </location>
</feature>
<sequence length="671" mass="72922">MSKPATSFPSHAHMTIIRQESQLRKTALCSFGPQGVLDLALLGAILGNNIREIGRYRITCDGQLVQGRYTIYELVHFGVLSVTGRQSSRSRRQHRRGETMRRSSTESTHSSDSTTTESTTKSKGDASQRIYPAMLANLFPQLVFKALRKKSIRPPKFQHDDSASSPTFPSVFTCDDIPEDRATASTPATLDMQASSPGFDPMLITSEKVLADLIQKRLHRVKDLPLPRELCFLGAVSLPLPSVLRPMHVAWTMDFLNTRATTVRRQHQQQQQQEKKLNQTTSCSTTGGLDFRPDIYAHKMRLARLARAQQQQRRAAARSAMGEDHSTASASSIPEENEEEEEEEEDAVSGKKKPSPSQDVRRSSSAVAAAAVAAAADNNSISHKDKSVLADRRLMQQLLTLESKVPRLVRQWSTAARSCFSEELNQEDRQVQDWVDRQRIQVVLGCGYRFGHSGSSNSNSNNNSPTASSAAAAAVINPLSMAKSNSINNKCLLSNKSMSSSSRPRPILKPIATTLANAAYTNNNNSYHGRYASSPMFGTPRTPPAPAVGAVVPSPTRLSHSLPLSGTTTTTTRMCFSEGVRLGSSPAKGGVAITVHGAPATATASTTASIGGGGEDLTMARSRPASGGGLQDRLSVSQQMLSMHLWLSLLVSPISPEHIIQDQFSFMDSQL</sequence>
<dbReference type="AlphaFoldDB" id="A0A9P8CXE0"/>